<dbReference type="Gene3D" id="3.30.200.150">
    <property type="match status" value="1"/>
</dbReference>
<dbReference type="PROSITE" id="PS00109">
    <property type="entry name" value="PROTEIN_KINASE_TYR"/>
    <property type="match status" value="1"/>
</dbReference>
<dbReference type="SUPFAM" id="SSF56112">
    <property type="entry name" value="Protein kinase-like (PK-like)"/>
    <property type="match status" value="1"/>
</dbReference>
<evidence type="ECO:0000313" key="3">
    <source>
        <dbReference type="Proteomes" id="UP000290649"/>
    </source>
</evidence>
<dbReference type="InterPro" id="IPR051678">
    <property type="entry name" value="AGP_Transferase"/>
</dbReference>
<dbReference type="GO" id="GO:0004672">
    <property type="term" value="F:protein kinase activity"/>
    <property type="evidence" value="ECO:0007669"/>
    <property type="project" value="InterPro"/>
</dbReference>
<dbReference type="Proteomes" id="UP000290649">
    <property type="component" value="Unassembled WGS sequence"/>
</dbReference>
<evidence type="ECO:0000259" key="1">
    <source>
        <dbReference type="Pfam" id="PF01636"/>
    </source>
</evidence>
<gene>
    <name evidence="2" type="ORF">DS745_02330</name>
</gene>
<name>A0A4Q0VY15_9BACI</name>
<comment type="caution">
    <text evidence="2">The sequence shown here is derived from an EMBL/GenBank/DDBJ whole genome shotgun (WGS) entry which is preliminary data.</text>
</comment>
<feature type="domain" description="Aminoglycoside phosphotransferase" evidence="1">
    <location>
        <begin position="26"/>
        <end position="240"/>
    </location>
</feature>
<accession>A0A4Q0VY15</accession>
<dbReference type="Gene3D" id="3.90.1200.10">
    <property type="match status" value="1"/>
</dbReference>
<organism evidence="2 3">
    <name type="scientific">Anaerobacillus alkaliphilus</name>
    <dbReference type="NCBI Taxonomy" id="1548597"/>
    <lineage>
        <taxon>Bacteria</taxon>
        <taxon>Bacillati</taxon>
        <taxon>Bacillota</taxon>
        <taxon>Bacilli</taxon>
        <taxon>Bacillales</taxon>
        <taxon>Bacillaceae</taxon>
        <taxon>Anaerobacillus</taxon>
    </lineage>
</organism>
<dbReference type="AlphaFoldDB" id="A0A4Q0VY15"/>
<dbReference type="InterPro" id="IPR008266">
    <property type="entry name" value="Tyr_kinase_AS"/>
</dbReference>
<evidence type="ECO:0000313" key="2">
    <source>
        <dbReference type="EMBL" id="RXJ04637.1"/>
    </source>
</evidence>
<dbReference type="EMBL" id="QOUX01000001">
    <property type="protein sequence ID" value="RXJ04637.1"/>
    <property type="molecule type" value="Genomic_DNA"/>
</dbReference>
<protein>
    <submittedName>
        <fullName evidence="2">Aminoglycoside phosphotransferase family protein</fullName>
    </submittedName>
</protein>
<keyword evidence="2" id="KW-0808">Transferase</keyword>
<dbReference type="Pfam" id="PF01636">
    <property type="entry name" value="APH"/>
    <property type="match status" value="1"/>
</dbReference>
<sequence length="260" mass="30000">MKPILIDEIPTEIQNFLGTINSVQYPRQGHTSDVCILKSEDRHAVLKRTKGKQFCEWLRKEVEVLEILAQTDLFVPKVYMLKDEGEEVWALLELLEGETLRSYFAREENLKNKYSVISQFGQALANLHATPCPKPLQKGDWLDEMLRQAQYNLENYQVEGTMKQLQFLMENKPKQIEQSLIHGDFTIDNVLVKDGVIAGIIDWSGGAFGDPRYDLALAIRPKPSIFEDEKEIAIFFDGYGKKMINDAEYTYFEEGLYAFF</sequence>
<dbReference type="OrthoDB" id="9812495at2"/>
<proteinExistence type="predicted"/>
<dbReference type="InterPro" id="IPR002575">
    <property type="entry name" value="Aminoglycoside_PTrfase"/>
</dbReference>
<keyword evidence="3" id="KW-1185">Reference proteome</keyword>
<dbReference type="PANTHER" id="PTHR21310">
    <property type="entry name" value="AMINOGLYCOSIDE PHOSPHOTRANSFERASE-RELATED-RELATED"/>
    <property type="match status" value="1"/>
</dbReference>
<dbReference type="InterPro" id="IPR011009">
    <property type="entry name" value="Kinase-like_dom_sf"/>
</dbReference>
<reference evidence="2 3" key="1">
    <citation type="journal article" date="2019" name="Int. J. Syst. Evol. Microbiol.">
        <title>Anaerobacillus alkaliphilus sp. nov., a novel alkaliphilic and moderately halophilic bacterium.</title>
        <authorList>
            <person name="Borsodi A.K."/>
            <person name="Aszalos J.M."/>
            <person name="Bihari P."/>
            <person name="Nagy I."/>
            <person name="Schumann P."/>
            <person name="Sproer C."/>
            <person name="Kovacs A.L."/>
            <person name="Boka K."/>
            <person name="Dobosy P."/>
            <person name="Ovari M."/>
            <person name="Szili-Kovacs T."/>
            <person name="Toth E."/>
        </authorList>
    </citation>
    <scope>NUCLEOTIDE SEQUENCE [LARGE SCALE GENOMIC DNA]</scope>
    <source>
        <strain evidence="2 3">B16-10</strain>
    </source>
</reference>